<feature type="region of interest" description="Disordered" evidence="10">
    <location>
        <begin position="1"/>
        <end position="61"/>
    </location>
</feature>
<evidence type="ECO:0000256" key="3">
    <source>
        <dbReference type="ARBA" id="ARBA00006083"/>
    </source>
</evidence>
<dbReference type="InterPro" id="IPR001365">
    <property type="entry name" value="A_deaminase_dom"/>
</dbReference>
<protein>
    <recommendedName>
        <fullName evidence="4">adenosine deaminase</fullName>
        <ecNumber evidence="4">3.5.4.4</ecNumber>
    </recommendedName>
</protein>
<evidence type="ECO:0000256" key="4">
    <source>
        <dbReference type="ARBA" id="ARBA00012784"/>
    </source>
</evidence>
<name>A0A9P4HXU5_9PEZI</name>
<keyword evidence="13" id="KW-1185">Reference proteome</keyword>
<dbReference type="SUPFAM" id="SSF51556">
    <property type="entry name" value="Metallo-dependent hydrolases"/>
    <property type="match status" value="1"/>
</dbReference>
<evidence type="ECO:0000256" key="6">
    <source>
        <dbReference type="ARBA" id="ARBA00022723"/>
    </source>
</evidence>
<evidence type="ECO:0000256" key="7">
    <source>
        <dbReference type="ARBA" id="ARBA00022729"/>
    </source>
</evidence>
<keyword evidence="5" id="KW-0964">Secreted</keyword>
<organism evidence="12 13">
    <name type="scientific">Saccharata proteae CBS 121410</name>
    <dbReference type="NCBI Taxonomy" id="1314787"/>
    <lineage>
        <taxon>Eukaryota</taxon>
        <taxon>Fungi</taxon>
        <taxon>Dikarya</taxon>
        <taxon>Ascomycota</taxon>
        <taxon>Pezizomycotina</taxon>
        <taxon>Dothideomycetes</taxon>
        <taxon>Dothideomycetes incertae sedis</taxon>
        <taxon>Botryosphaeriales</taxon>
        <taxon>Saccharataceae</taxon>
        <taxon>Saccharata</taxon>
    </lineage>
</organism>
<keyword evidence="8 12" id="KW-0378">Hydrolase</keyword>
<feature type="domain" description="Adenosine deaminase" evidence="11">
    <location>
        <begin position="240"/>
        <end position="543"/>
    </location>
</feature>
<keyword evidence="6" id="KW-0479">Metal-binding</keyword>
<evidence type="ECO:0000256" key="9">
    <source>
        <dbReference type="ARBA" id="ARBA00047764"/>
    </source>
</evidence>
<dbReference type="GO" id="GO:0004000">
    <property type="term" value="F:adenosine deaminase activity"/>
    <property type="evidence" value="ECO:0007669"/>
    <property type="project" value="TreeGrafter"/>
</dbReference>
<comment type="cofactor">
    <cofactor evidence="1">
        <name>Zn(2+)</name>
        <dbReference type="ChEBI" id="CHEBI:29105"/>
    </cofactor>
</comment>
<proteinExistence type="inferred from homology"/>
<evidence type="ECO:0000259" key="11">
    <source>
        <dbReference type="Pfam" id="PF00962"/>
    </source>
</evidence>
<evidence type="ECO:0000256" key="1">
    <source>
        <dbReference type="ARBA" id="ARBA00001947"/>
    </source>
</evidence>
<comment type="subcellular location">
    <subcellularLocation>
        <location evidence="2">Secreted</location>
    </subcellularLocation>
</comment>
<evidence type="ECO:0000256" key="5">
    <source>
        <dbReference type="ARBA" id="ARBA00022525"/>
    </source>
</evidence>
<dbReference type="PANTHER" id="PTHR11409">
    <property type="entry name" value="ADENOSINE DEAMINASE"/>
    <property type="match status" value="1"/>
</dbReference>
<keyword evidence="7" id="KW-0732">Signal</keyword>
<comment type="caution">
    <text evidence="12">The sequence shown here is derived from an EMBL/GenBank/DDBJ whole genome shotgun (WGS) entry which is preliminary data.</text>
</comment>
<evidence type="ECO:0000313" key="13">
    <source>
        <dbReference type="Proteomes" id="UP000799776"/>
    </source>
</evidence>
<dbReference type="InterPro" id="IPR032466">
    <property type="entry name" value="Metal_Hydrolase"/>
</dbReference>
<evidence type="ECO:0000256" key="8">
    <source>
        <dbReference type="ARBA" id="ARBA00022801"/>
    </source>
</evidence>
<accession>A0A9P4HXU5</accession>
<dbReference type="Gene3D" id="3.20.20.140">
    <property type="entry name" value="Metal-dependent hydrolases"/>
    <property type="match status" value="1"/>
</dbReference>
<dbReference type="Pfam" id="PF00962">
    <property type="entry name" value="A_deaminase"/>
    <property type="match status" value="1"/>
</dbReference>
<evidence type="ECO:0000313" key="12">
    <source>
        <dbReference type="EMBL" id="KAF2087863.1"/>
    </source>
</evidence>
<dbReference type="InterPro" id="IPR006330">
    <property type="entry name" value="Ado/ade_deaminase"/>
</dbReference>
<dbReference type="Proteomes" id="UP000799776">
    <property type="component" value="Unassembled WGS sequence"/>
</dbReference>
<dbReference type="GO" id="GO:0046872">
    <property type="term" value="F:metal ion binding"/>
    <property type="evidence" value="ECO:0007669"/>
    <property type="project" value="UniProtKB-KW"/>
</dbReference>
<dbReference type="PANTHER" id="PTHR11409:SF37">
    <property type="entry name" value="ADENOSINE DEAMINASE DOMAIN-CONTAINING PROTEIN"/>
    <property type="match status" value="1"/>
</dbReference>
<sequence length="572" mass="66058">MPPPDEKPSEIPIKDILQRNLDRSANDKKYDEQRDKLLQEEQTEAWDSRVKHNASETQNEAADIVRKIREHERDNLFGNKASEAIPGPETLDMGGQFLTNRDRIIEKSQLYSITQKMPKGAHLHLHFNSELPPRQLLTEAEKLDNMFIRSTRPLLTNEDFEVSEMVFNVLPVDTQEADIFSATYNPEWKAEGSLPWMKWKHFCQSFRNYTSGEPDEWIIKKMVLQEDEVYGMSQTVNGVWARFNQATRCFKGLMNYESVYRWYIRNAIKNMRAEKVMYAELRPMLMDKFIPTDDGAGKIDLNGQMEMILDEVSKITEELKREDRLNEFPFGVKIIYCTPRSIPKAKMRSELEDCIRLKLKYPDLICGFDLVGAEDRPNSINFYHAELLAFVRTCTDLNLTIPFMFHAGETLLDTGGSKDPAQSNLYESVLLNAKRIGHGFSLTKHPKLIDEFKKRDICIELCPISNELLHLCRNVKEHPYPELLTAGIPCTVNADNPSLFRSSMSHEFYQVMVGTPTMSLHGWKQLAEWSLVYSCLSRAEKEKGLEILRGEWEGFCGWIVEEFGPYVEGLGL</sequence>
<reference evidence="12" key="1">
    <citation type="journal article" date="2020" name="Stud. Mycol.">
        <title>101 Dothideomycetes genomes: a test case for predicting lifestyles and emergence of pathogens.</title>
        <authorList>
            <person name="Haridas S."/>
            <person name="Albert R."/>
            <person name="Binder M."/>
            <person name="Bloem J."/>
            <person name="Labutti K."/>
            <person name="Salamov A."/>
            <person name="Andreopoulos B."/>
            <person name="Baker S."/>
            <person name="Barry K."/>
            <person name="Bills G."/>
            <person name="Bluhm B."/>
            <person name="Cannon C."/>
            <person name="Castanera R."/>
            <person name="Culley D."/>
            <person name="Daum C."/>
            <person name="Ezra D."/>
            <person name="Gonzalez J."/>
            <person name="Henrissat B."/>
            <person name="Kuo A."/>
            <person name="Liang C."/>
            <person name="Lipzen A."/>
            <person name="Lutzoni F."/>
            <person name="Magnuson J."/>
            <person name="Mondo S."/>
            <person name="Nolan M."/>
            <person name="Ohm R."/>
            <person name="Pangilinan J."/>
            <person name="Park H.-J."/>
            <person name="Ramirez L."/>
            <person name="Alfaro M."/>
            <person name="Sun H."/>
            <person name="Tritt A."/>
            <person name="Yoshinaga Y."/>
            <person name="Zwiers L.-H."/>
            <person name="Turgeon B."/>
            <person name="Goodwin S."/>
            <person name="Spatafora J."/>
            <person name="Crous P."/>
            <person name="Grigoriev I."/>
        </authorList>
    </citation>
    <scope>NUCLEOTIDE SEQUENCE</scope>
    <source>
        <strain evidence="12">CBS 121410</strain>
    </source>
</reference>
<comment type="similarity">
    <text evidence="3">Belongs to the metallo-dependent hydrolases superfamily. Adenosine and AMP deaminases family. ADGF subfamily.</text>
</comment>
<dbReference type="EMBL" id="ML978718">
    <property type="protein sequence ID" value="KAF2087863.1"/>
    <property type="molecule type" value="Genomic_DNA"/>
</dbReference>
<dbReference type="GO" id="GO:0006154">
    <property type="term" value="P:adenosine catabolic process"/>
    <property type="evidence" value="ECO:0007669"/>
    <property type="project" value="TreeGrafter"/>
</dbReference>
<dbReference type="GO" id="GO:0046103">
    <property type="term" value="P:inosine biosynthetic process"/>
    <property type="evidence" value="ECO:0007669"/>
    <property type="project" value="TreeGrafter"/>
</dbReference>
<dbReference type="FunFam" id="3.20.20.140:FF:000017">
    <property type="entry name" value="Adenosine deaminase 2"/>
    <property type="match status" value="1"/>
</dbReference>
<dbReference type="AlphaFoldDB" id="A0A9P4HXU5"/>
<gene>
    <name evidence="12" type="ORF">K490DRAFT_40841</name>
</gene>
<feature type="compositionally biased region" description="Basic and acidic residues" evidence="10">
    <location>
        <begin position="1"/>
        <end position="39"/>
    </location>
</feature>
<dbReference type="GO" id="GO:0005576">
    <property type="term" value="C:extracellular region"/>
    <property type="evidence" value="ECO:0007669"/>
    <property type="project" value="UniProtKB-SubCell"/>
</dbReference>
<evidence type="ECO:0000256" key="10">
    <source>
        <dbReference type="SAM" id="MobiDB-lite"/>
    </source>
</evidence>
<evidence type="ECO:0000256" key="2">
    <source>
        <dbReference type="ARBA" id="ARBA00004613"/>
    </source>
</evidence>
<dbReference type="EC" id="3.5.4.4" evidence="4"/>
<dbReference type="OrthoDB" id="7202371at2759"/>
<comment type="catalytic activity">
    <reaction evidence="9">
        <text>adenosine + H2O + H(+) = inosine + NH4(+)</text>
        <dbReference type="Rhea" id="RHEA:24408"/>
        <dbReference type="ChEBI" id="CHEBI:15377"/>
        <dbReference type="ChEBI" id="CHEBI:15378"/>
        <dbReference type="ChEBI" id="CHEBI:16335"/>
        <dbReference type="ChEBI" id="CHEBI:17596"/>
        <dbReference type="ChEBI" id="CHEBI:28938"/>
        <dbReference type="EC" id="3.5.4.4"/>
    </reaction>
</comment>